<evidence type="ECO:0000256" key="1">
    <source>
        <dbReference type="ARBA" id="ARBA00004141"/>
    </source>
</evidence>
<keyword evidence="3" id="KW-0808">Transferase</keyword>
<dbReference type="PaxDb" id="39947-A0A0P0VIL7"/>
<dbReference type="PANTHER" id="PTHR31595">
    <property type="entry name" value="LONG-CHAIN-ALCOHOL O-FATTY-ACYLTRANSFERASE 3-RELATED"/>
    <property type="match status" value="1"/>
</dbReference>
<evidence type="ECO:0000256" key="2">
    <source>
        <dbReference type="ARBA" id="ARBA00007282"/>
    </source>
</evidence>
<name>A0A0P0VIL7_ORYSJ</name>
<dbReference type="Pfam" id="PF13813">
    <property type="entry name" value="MBOAT_2"/>
    <property type="match status" value="1"/>
</dbReference>
<evidence type="ECO:0000313" key="11">
    <source>
        <dbReference type="EMBL" id="BAS78519.1"/>
    </source>
</evidence>
<organism evidence="11 12">
    <name type="scientific">Oryza sativa subsp. japonica</name>
    <name type="common">Rice</name>
    <dbReference type="NCBI Taxonomy" id="39947"/>
    <lineage>
        <taxon>Eukaryota</taxon>
        <taxon>Viridiplantae</taxon>
        <taxon>Streptophyta</taxon>
        <taxon>Embryophyta</taxon>
        <taxon>Tracheophyta</taxon>
        <taxon>Spermatophyta</taxon>
        <taxon>Magnoliopsida</taxon>
        <taxon>Liliopsida</taxon>
        <taxon>Poales</taxon>
        <taxon>Poaceae</taxon>
        <taxon>BOP clade</taxon>
        <taxon>Oryzoideae</taxon>
        <taxon>Oryzeae</taxon>
        <taxon>Oryzinae</taxon>
        <taxon>Oryza</taxon>
        <taxon>Oryza sativa</taxon>
    </lineage>
</organism>
<dbReference type="OMA" id="YYISFRA"/>
<accession>A0A0P0VIL7</accession>
<keyword evidence="5 9" id="KW-1133">Transmembrane helix</keyword>
<proteinExistence type="inferred from homology"/>
<keyword evidence="4 9" id="KW-0812">Transmembrane</keyword>
<dbReference type="GO" id="GO:0006629">
    <property type="term" value="P:lipid metabolic process"/>
    <property type="evidence" value="ECO:0007669"/>
    <property type="project" value="InterPro"/>
</dbReference>
<dbReference type="Gramene" id="Os02t0454700-00">
    <property type="protein sequence ID" value="Os02t0454700-00"/>
    <property type="gene ID" value="Os02g0454700"/>
</dbReference>
<dbReference type="PANTHER" id="PTHR31595:SF33">
    <property type="entry name" value="OS02G0468100 PROTEIN"/>
    <property type="match status" value="1"/>
</dbReference>
<feature type="region of interest" description="Disordered" evidence="8">
    <location>
        <begin position="1"/>
        <end position="24"/>
    </location>
</feature>
<keyword evidence="7" id="KW-0012">Acyltransferase</keyword>
<comment type="similarity">
    <text evidence="2">Belongs to the wax synthase family.</text>
</comment>
<evidence type="ECO:0000256" key="5">
    <source>
        <dbReference type="ARBA" id="ARBA00022989"/>
    </source>
</evidence>
<evidence type="ECO:0000256" key="9">
    <source>
        <dbReference type="SAM" id="Phobius"/>
    </source>
</evidence>
<sequence>SLASQFSHAGHHAPRRRQCSGGGRRCHALRPPRCLPPSSRNWPPPRPHPGACPSPQYHVRYPLLYGARGTAAFFLVWLGEFKLLLLASGRGPLDPSIPPLAFVFSAALPVKLIRVPSDDAVVTKLASMPIMSLAIKLAVMAVAIFYLLHKKNEIHGYTAFTIYVVLTYCFLDFLMPCVAAVGAALGMELEPQFDRPYLSASLLDFSGRRWNLMASAMLRPAVYDRVRARLGAPGGVLSTFLVSGLMHEVIAYYISFRAPTGQVTAFFALHGVCMCAERWCARRCRRSPPRVVATLAAHRGTGGETIFGRSAEIHNSPGSI</sequence>
<evidence type="ECO:0000259" key="10">
    <source>
        <dbReference type="Pfam" id="PF13813"/>
    </source>
</evidence>
<feature type="transmembrane region" description="Helical" evidence="9">
    <location>
        <begin position="230"/>
        <end position="254"/>
    </location>
</feature>
<keyword evidence="12" id="KW-1185">Reference proteome</keyword>
<comment type="subcellular location">
    <subcellularLocation>
        <location evidence="1">Membrane</location>
        <topology evidence="1">Multi-pass membrane protein</topology>
    </subcellularLocation>
</comment>
<dbReference type="InParanoid" id="A0A0P0VIL7"/>
<evidence type="ECO:0000313" key="12">
    <source>
        <dbReference type="Proteomes" id="UP000059680"/>
    </source>
</evidence>
<dbReference type="EMBL" id="AP014958">
    <property type="protein sequence ID" value="BAS78519.1"/>
    <property type="molecule type" value="Genomic_DNA"/>
</dbReference>
<dbReference type="FunCoup" id="A0A0P0VIL7">
    <property type="interactions" value="1"/>
</dbReference>
<evidence type="ECO:0000256" key="3">
    <source>
        <dbReference type="ARBA" id="ARBA00022679"/>
    </source>
</evidence>
<reference evidence="11 12" key="3">
    <citation type="journal article" date="2013" name="Rice">
        <title>Improvement of the Oryza sativa Nipponbare reference genome using next generation sequence and optical map data.</title>
        <authorList>
            <person name="Kawahara Y."/>
            <person name="de la Bastide M."/>
            <person name="Hamilton J.P."/>
            <person name="Kanamori H."/>
            <person name="McCombie W.R."/>
            <person name="Ouyang S."/>
            <person name="Schwartz D.C."/>
            <person name="Tanaka T."/>
            <person name="Wu J."/>
            <person name="Zhou S."/>
            <person name="Childs K.L."/>
            <person name="Davidson R.M."/>
            <person name="Lin H."/>
            <person name="Quesada-Ocampo L."/>
            <person name="Vaillancourt B."/>
            <person name="Sakai H."/>
            <person name="Lee S.S."/>
            <person name="Kim J."/>
            <person name="Numa H."/>
            <person name="Itoh T."/>
            <person name="Buell C.R."/>
            <person name="Matsumoto T."/>
        </authorList>
    </citation>
    <scope>NUCLEOTIDE SEQUENCE [LARGE SCALE GENOMIC DNA]</scope>
    <source>
        <strain evidence="12">cv. Nipponbare</strain>
    </source>
</reference>
<dbReference type="InterPro" id="IPR032805">
    <property type="entry name" value="Wax_synthase_dom"/>
</dbReference>
<dbReference type="GO" id="GO:0008374">
    <property type="term" value="F:O-acyltransferase activity"/>
    <property type="evidence" value="ECO:0007669"/>
    <property type="project" value="InterPro"/>
</dbReference>
<evidence type="ECO:0000256" key="7">
    <source>
        <dbReference type="ARBA" id="ARBA00023315"/>
    </source>
</evidence>
<feature type="compositionally biased region" description="Basic residues" evidence="8">
    <location>
        <begin position="9"/>
        <end position="24"/>
    </location>
</feature>
<feature type="transmembrane region" description="Helical" evidence="9">
    <location>
        <begin position="63"/>
        <end position="85"/>
    </location>
</feature>
<evidence type="ECO:0000256" key="4">
    <source>
        <dbReference type="ARBA" id="ARBA00022692"/>
    </source>
</evidence>
<dbReference type="GO" id="GO:0016020">
    <property type="term" value="C:membrane"/>
    <property type="evidence" value="ECO:0007669"/>
    <property type="project" value="UniProtKB-SubCell"/>
</dbReference>
<dbReference type="Proteomes" id="UP000059680">
    <property type="component" value="Chromosome 2"/>
</dbReference>
<reference evidence="11 12" key="2">
    <citation type="journal article" date="2013" name="Plant Cell Physiol.">
        <title>Rice Annotation Project Database (RAP-DB): an integrative and interactive database for rice genomics.</title>
        <authorList>
            <person name="Sakai H."/>
            <person name="Lee S.S."/>
            <person name="Tanaka T."/>
            <person name="Numa H."/>
            <person name="Kim J."/>
            <person name="Kawahara Y."/>
            <person name="Wakimoto H."/>
            <person name="Yang C.C."/>
            <person name="Iwamoto M."/>
            <person name="Abe T."/>
            <person name="Yamada Y."/>
            <person name="Muto A."/>
            <person name="Inokuchi H."/>
            <person name="Ikemura T."/>
            <person name="Matsumoto T."/>
            <person name="Sasaki T."/>
            <person name="Itoh T."/>
        </authorList>
    </citation>
    <scope>NUCLEOTIDE SEQUENCE [LARGE SCALE GENOMIC DNA]</scope>
    <source>
        <strain evidence="12">cv. Nipponbare</strain>
    </source>
</reference>
<feature type="transmembrane region" description="Helical" evidence="9">
    <location>
        <begin position="126"/>
        <end position="148"/>
    </location>
</feature>
<feature type="domain" description="Wax synthase" evidence="10">
    <location>
        <begin position="190"/>
        <end position="268"/>
    </location>
</feature>
<evidence type="ECO:0000256" key="6">
    <source>
        <dbReference type="ARBA" id="ARBA00023136"/>
    </source>
</evidence>
<evidence type="ECO:0000256" key="8">
    <source>
        <dbReference type="SAM" id="MobiDB-lite"/>
    </source>
</evidence>
<protein>
    <submittedName>
        <fullName evidence="11">Os02g0454700 protein</fullName>
    </submittedName>
</protein>
<feature type="transmembrane region" description="Helical" evidence="9">
    <location>
        <begin position="160"/>
        <end position="185"/>
    </location>
</feature>
<dbReference type="InterPro" id="IPR044851">
    <property type="entry name" value="Wax_synthase"/>
</dbReference>
<gene>
    <name evidence="11" type="ordered locus">Os02g0454700</name>
    <name evidence="11" type="ORF">OSNPB_020454700</name>
</gene>
<dbReference type="AlphaFoldDB" id="A0A0P0VIL7"/>
<feature type="non-terminal residue" evidence="11">
    <location>
        <position position="1"/>
    </location>
</feature>
<reference evidence="12" key="1">
    <citation type="journal article" date="2005" name="Nature">
        <title>The map-based sequence of the rice genome.</title>
        <authorList>
            <consortium name="International rice genome sequencing project (IRGSP)"/>
            <person name="Matsumoto T."/>
            <person name="Wu J."/>
            <person name="Kanamori H."/>
            <person name="Katayose Y."/>
            <person name="Fujisawa M."/>
            <person name="Namiki N."/>
            <person name="Mizuno H."/>
            <person name="Yamamoto K."/>
            <person name="Antonio B.A."/>
            <person name="Baba T."/>
            <person name="Sakata K."/>
            <person name="Nagamura Y."/>
            <person name="Aoki H."/>
            <person name="Arikawa K."/>
            <person name="Arita K."/>
            <person name="Bito T."/>
            <person name="Chiden Y."/>
            <person name="Fujitsuka N."/>
            <person name="Fukunaka R."/>
            <person name="Hamada M."/>
            <person name="Harada C."/>
            <person name="Hayashi A."/>
            <person name="Hijishita S."/>
            <person name="Honda M."/>
            <person name="Hosokawa S."/>
            <person name="Ichikawa Y."/>
            <person name="Idonuma A."/>
            <person name="Iijima M."/>
            <person name="Ikeda M."/>
            <person name="Ikeno M."/>
            <person name="Ito K."/>
            <person name="Ito S."/>
            <person name="Ito T."/>
            <person name="Ito Y."/>
            <person name="Ito Y."/>
            <person name="Iwabuchi A."/>
            <person name="Kamiya K."/>
            <person name="Karasawa W."/>
            <person name="Kurita K."/>
            <person name="Katagiri S."/>
            <person name="Kikuta A."/>
            <person name="Kobayashi H."/>
            <person name="Kobayashi N."/>
            <person name="Machita K."/>
            <person name="Maehara T."/>
            <person name="Masukawa M."/>
            <person name="Mizubayashi T."/>
            <person name="Mukai Y."/>
            <person name="Nagasaki H."/>
            <person name="Nagata Y."/>
            <person name="Naito S."/>
            <person name="Nakashima M."/>
            <person name="Nakama Y."/>
            <person name="Nakamichi Y."/>
            <person name="Nakamura M."/>
            <person name="Meguro A."/>
            <person name="Negishi M."/>
            <person name="Ohta I."/>
            <person name="Ohta T."/>
            <person name="Okamoto M."/>
            <person name="Ono N."/>
            <person name="Saji S."/>
            <person name="Sakaguchi M."/>
            <person name="Sakai K."/>
            <person name="Shibata M."/>
            <person name="Shimokawa T."/>
            <person name="Song J."/>
            <person name="Takazaki Y."/>
            <person name="Terasawa K."/>
            <person name="Tsugane M."/>
            <person name="Tsuji K."/>
            <person name="Ueda S."/>
            <person name="Waki K."/>
            <person name="Yamagata H."/>
            <person name="Yamamoto M."/>
            <person name="Yamamoto S."/>
            <person name="Yamane H."/>
            <person name="Yoshiki S."/>
            <person name="Yoshihara R."/>
            <person name="Yukawa K."/>
            <person name="Zhong H."/>
            <person name="Yano M."/>
            <person name="Yuan Q."/>
            <person name="Ouyang S."/>
            <person name="Liu J."/>
            <person name="Jones K.M."/>
            <person name="Gansberger K."/>
            <person name="Moffat K."/>
            <person name="Hill J."/>
            <person name="Bera J."/>
            <person name="Fadrosh D."/>
            <person name="Jin S."/>
            <person name="Johri S."/>
            <person name="Kim M."/>
            <person name="Overton L."/>
            <person name="Reardon M."/>
            <person name="Tsitrin T."/>
            <person name="Vuong H."/>
            <person name="Weaver B."/>
            <person name="Ciecko A."/>
            <person name="Tallon L."/>
            <person name="Jackson J."/>
            <person name="Pai G."/>
            <person name="Aken S.V."/>
            <person name="Utterback T."/>
            <person name="Reidmuller S."/>
            <person name="Feldblyum T."/>
            <person name="Hsiao J."/>
            <person name="Zismann V."/>
            <person name="Iobst S."/>
            <person name="de Vazeille A.R."/>
            <person name="Buell C.R."/>
            <person name="Ying K."/>
            <person name="Li Y."/>
            <person name="Lu T."/>
            <person name="Huang Y."/>
            <person name="Zhao Q."/>
            <person name="Feng Q."/>
            <person name="Zhang L."/>
            <person name="Zhu J."/>
            <person name="Weng Q."/>
            <person name="Mu J."/>
            <person name="Lu Y."/>
            <person name="Fan D."/>
            <person name="Liu Y."/>
            <person name="Guan J."/>
            <person name="Zhang Y."/>
            <person name="Yu S."/>
            <person name="Liu X."/>
            <person name="Zhang Y."/>
            <person name="Hong G."/>
            <person name="Han B."/>
            <person name="Choisne N."/>
            <person name="Demange N."/>
            <person name="Orjeda G."/>
            <person name="Samain S."/>
            <person name="Cattolico L."/>
            <person name="Pelletier E."/>
            <person name="Couloux A."/>
            <person name="Segurens B."/>
            <person name="Wincker P."/>
            <person name="D'Hont A."/>
            <person name="Scarpelli C."/>
            <person name="Weissenbach J."/>
            <person name="Salanoubat M."/>
            <person name="Quetier F."/>
            <person name="Yu Y."/>
            <person name="Kim H.R."/>
            <person name="Rambo T."/>
            <person name="Currie J."/>
            <person name="Collura K."/>
            <person name="Luo M."/>
            <person name="Yang T."/>
            <person name="Ammiraju J.S.S."/>
            <person name="Engler F."/>
            <person name="Soderlund C."/>
            <person name="Wing R.A."/>
            <person name="Palmer L.E."/>
            <person name="de la Bastide M."/>
            <person name="Spiegel L."/>
            <person name="Nascimento L."/>
            <person name="Zutavern T."/>
            <person name="O'Shaughnessy A."/>
            <person name="Dike S."/>
            <person name="Dedhia N."/>
            <person name="Preston R."/>
            <person name="Balija V."/>
            <person name="McCombie W.R."/>
            <person name="Chow T."/>
            <person name="Chen H."/>
            <person name="Chung M."/>
            <person name="Chen C."/>
            <person name="Shaw J."/>
            <person name="Wu H."/>
            <person name="Hsiao K."/>
            <person name="Chao Y."/>
            <person name="Chu M."/>
            <person name="Cheng C."/>
            <person name="Hour A."/>
            <person name="Lee P."/>
            <person name="Lin S."/>
            <person name="Lin Y."/>
            <person name="Liou J."/>
            <person name="Liu S."/>
            <person name="Hsing Y."/>
            <person name="Raghuvanshi S."/>
            <person name="Mohanty A."/>
            <person name="Bharti A.K."/>
            <person name="Gaur A."/>
            <person name="Gupta V."/>
            <person name="Kumar D."/>
            <person name="Ravi V."/>
            <person name="Vij S."/>
            <person name="Kapur A."/>
            <person name="Khurana P."/>
            <person name="Khurana P."/>
            <person name="Khurana J.P."/>
            <person name="Tyagi A.K."/>
            <person name="Gaikwad K."/>
            <person name="Singh A."/>
            <person name="Dalal V."/>
            <person name="Srivastava S."/>
            <person name="Dixit A."/>
            <person name="Pal A.K."/>
            <person name="Ghazi I.A."/>
            <person name="Yadav M."/>
            <person name="Pandit A."/>
            <person name="Bhargava A."/>
            <person name="Sureshbabu K."/>
            <person name="Batra K."/>
            <person name="Sharma T.R."/>
            <person name="Mohapatra T."/>
            <person name="Singh N.K."/>
            <person name="Messing J."/>
            <person name="Nelson A.B."/>
            <person name="Fuks G."/>
            <person name="Kavchok S."/>
            <person name="Keizer G."/>
            <person name="Linton E."/>
            <person name="Llaca V."/>
            <person name="Song R."/>
            <person name="Tanyolac B."/>
            <person name="Young S."/>
            <person name="Ho-Il K."/>
            <person name="Hahn J.H."/>
            <person name="Sangsakoo G."/>
            <person name="Vanavichit A."/>
            <person name="de Mattos Luiz.A.T."/>
            <person name="Zimmer P.D."/>
            <person name="Malone G."/>
            <person name="Dellagostin O."/>
            <person name="de Oliveira A.C."/>
            <person name="Bevan M."/>
            <person name="Bancroft I."/>
            <person name="Minx P."/>
            <person name="Cordum H."/>
            <person name="Wilson R."/>
            <person name="Cheng Z."/>
            <person name="Jin W."/>
            <person name="Jiang J."/>
            <person name="Leong S.A."/>
            <person name="Iwama H."/>
            <person name="Gojobori T."/>
            <person name="Itoh T."/>
            <person name="Niimura Y."/>
            <person name="Fujii Y."/>
            <person name="Habara T."/>
            <person name="Sakai H."/>
            <person name="Sato Y."/>
            <person name="Wilson G."/>
            <person name="Kumar K."/>
            <person name="McCouch S."/>
            <person name="Juretic N."/>
            <person name="Hoen D."/>
            <person name="Wright S."/>
            <person name="Bruskiewich R."/>
            <person name="Bureau T."/>
            <person name="Miyao A."/>
            <person name="Hirochika H."/>
            <person name="Nishikawa T."/>
            <person name="Kadowaki K."/>
            <person name="Sugiura M."/>
            <person name="Burr B."/>
            <person name="Sasaki T."/>
        </authorList>
    </citation>
    <scope>NUCLEOTIDE SEQUENCE [LARGE SCALE GENOMIC DNA]</scope>
    <source>
        <strain evidence="12">cv. Nipponbare</strain>
    </source>
</reference>
<dbReference type="STRING" id="39947.A0A0P0VIL7"/>
<keyword evidence="6 9" id="KW-0472">Membrane</keyword>